<dbReference type="Gene3D" id="2.30.30.40">
    <property type="entry name" value="SH3 Domains"/>
    <property type="match status" value="1"/>
</dbReference>
<dbReference type="SMART" id="SM00636">
    <property type="entry name" value="Glyco_18"/>
    <property type="match status" value="1"/>
</dbReference>
<dbReference type="SUPFAM" id="SSF55383">
    <property type="entry name" value="Copper amine oxidase, domain N"/>
    <property type="match status" value="1"/>
</dbReference>
<dbReference type="Gene3D" id="3.20.20.80">
    <property type="entry name" value="Glycosidases"/>
    <property type="match status" value="1"/>
</dbReference>
<dbReference type="InterPro" id="IPR001223">
    <property type="entry name" value="Glyco_hydro18_cat"/>
</dbReference>
<evidence type="ECO:0000313" key="4">
    <source>
        <dbReference type="Proteomes" id="UP000293142"/>
    </source>
</evidence>
<dbReference type="GO" id="GO:0005975">
    <property type="term" value="P:carbohydrate metabolic process"/>
    <property type="evidence" value="ECO:0007669"/>
    <property type="project" value="InterPro"/>
</dbReference>
<keyword evidence="3" id="KW-0378">Hydrolase</keyword>
<dbReference type="Pfam" id="PF07833">
    <property type="entry name" value="Cu_amine_oxidN1"/>
    <property type="match status" value="1"/>
</dbReference>
<dbReference type="PROSITE" id="PS51910">
    <property type="entry name" value="GH18_2"/>
    <property type="match status" value="1"/>
</dbReference>
<dbReference type="Proteomes" id="UP000293142">
    <property type="component" value="Unassembled WGS sequence"/>
</dbReference>
<evidence type="ECO:0000256" key="1">
    <source>
        <dbReference type="SAM" id="Phobius"/>
    </source>
</evidence>
<sequence>MDTVQRTRKNRLKTVMVVLLLLLLVLMGAALFAYYWIELRASTEHTKPDFKGLAKPVYYKGKLLEQSAAGESESLKLPYALIKKEIDPNMLYEQASDSVIITTQDKVVRLKTSQLTAMINEKPFSLSFPVEKINDEMYVPIAPLLQLYSIQVKEAPQTGIIILQKQGDVIQWGKTAAIPKKPQETIALRKEPSIKAPIYEDVKQAAPVMIWSEREGWYYTQLENGVTGYMQKSDVVLDKVDMLPVQDLPDSFVPWKPIGGKINMTWEQVVTKTPDMKKVGPMPGVNVVSPTWFQLEDGQGTIKNLADPAYMTWARSKNLQVWALFSNGFEPKRTTEALSTYDKRMKMIKQLISYAQLYSLQGINIDFENVSLSDKDELVQFVREMTPFMHEQGLVVSMDVTVKSTNENWSMFYDRRALIETLDYMMVMAYDEHWATSPKAGSVASLPWVDRSVAQLLKEDAIPPSKLVLGVPFYARVWTEETKDGKTSVSSKAVTMDSVQQTIKDKKLTPAFQEDAGQNYVEYKDGNKLIKIWIEDETSMKARIDIVKKYGLAGVASWKRGLENASIWPVIQSALEKRP</sequence>
<feature type="transmembrane region" description="Helical" evidence="1">
    <location>
        <begin position="12"/>
        <end position="37"/>
    </location>
</feature>
<dbReference type="InterPro" id="IPR029070">
    <property type="entry name" value="Chitinase_insertion_sf"/>
</dbReference>
<dbReference type="InterPro" id="IPR011583">
    <property type="entry name" value="Chitinase_II/V-like_cat"/>
</dbReference>
<dbReference type="Gene3D" id="3.30.457.10">
    <property type="entry name" value="Copper amine oxidase-like, N-terminal domain"/>
    <property type="match status" value="1"/>
</dbReference>
<proteinExistence type="predicted"/>
<protein>
    <submittedName>
        <fullName evidence="3">Glycosyl hydrolase</fullName>
    </submittedName>
</protein>
<reference evidence="3 4" key="1">
    <citation type="submission" date="2019-02" db="EMBL/GenBank/DDBJ databases">
        <title>Paenibacillus sp. nov., isolated from surface-sterilized tissue of Thalictrum simplex L.</title>
        <authorList>
            <person name="Tuo L."/>
        </authorList>
    </citation>
    <scope>NUCLEOTIDE SEQUENCE [LARGE SCALE GENOMIC DNA]</scope>
    <source>
        <strain evidence="3 4">N2SHLJ1</strain>
    </source>
</reference>
<dbReference type="RefSeq" id="WP_131012140.1">
    <property type="nucleotide sequence ID" value="NZ_SIRE01000004.1"/>
</dbReference>
<keyword evidence="1" id="KW-0812">Transmembrane</keyword>
<accession>A0A4Q9DU89</accession>
<evidence type="ECO:0000259" key="2">
    <source>
        <dbReference type="PROSITE" id="PS51910"/>
    </source>
</evidence>
<dbReference type="InterPro" id="IPR012854">
    <property type="entry name" value="Cu_amine_oxidase-like_N"/>
</dbReference>
<organism evidence="3 4">
    <name type="scientific">Paenibacillus thalictri</name>
    <dbReference type="NCBI Taxonomy" id="2527873"/>
    <lineage>
        <taxon>Bacteria</taxon>
        <taxon>Bacillati</taxon>
        <taxon>Bacillota</taxon>
        <taxon>Bacilli</taxon>
        <taxon>Bacillales</taxon>
        <taxon>Paenibacillaceae</taxon>
        <taxon>Paenibacillus</taxon>
    </lineage>
</organism>
<dbReference type="SUPFAM" id="SSF51445">
    <property type="entry name" value="(Trans)glycosidases"/>
    <property type="match status" value="1"/>
</dbReference>
<name>A0A4Q9DU89_9BACL</name>
<dbReference type="EMBL" id="SIRE01000004">
    <property type="protein sequence ID" value="TBL80537.1"/>
    <property type="molecule type" value="Genomic_DNA"/>
</dbReference>
<keyword evidence="1" id="KW-1133">Transmembrane helix</keyword>
<dbReference type="InterPro" id="IPR017853">
    <property type="entry name" value="GH"/>
</dbReference>
<keyword evidence="4" id="KW-1185">Reference proteome</keyword>
<dbReference type="PANTHER" id="PTHR46066">
    <property type="entry name" value="CHITINASE DOMAIN-CONTAINING PROTEIN 1 FAMILY MEMBER"/>
    <property type="match status" value="1"/>
</dbReference>
<comment type="caution">
    <text evidence="3">The sequence shown here is derived from an EMBL/GenBank/DDBJ whole genome shotgun (WGS) entry which is preliminary data.</text>
</comment>
<keyword evidence="1" id="KW-0472">Membrane</keyword>
<dbReference type="PANTHER" id="PTHR46066:SF2">
    <property type="entry name" value="CHITINASE DOMAIN-CONTAINING PROTEIN 1"/>
    <property type="match status" value="1"/>
</dbReference>
<feature type="domain" description="GH18" evidence="2">
    <location>
        <begin position="260"/>
        <end position="579"/>
    </location>
</feature>
<dbReference type="Pfam" id="PF00704">
    <property type="entry name" value="Glyco_hydro_18"/>
    <property type="match status" value="1"/>
</dbReference>
<dbReference type="InterPro" id="IPR036582">
    <property type="entry name" value="Mao_N_sf"/>
</dbReference>
<dbReference type="AlphaFoldDB" id="A0A4Q9DU89"/>
<dbReference type="GO" id="GO:0008061">
    <property type="term" value="F:chitin binding"/>
    <property type="evidence" value="ECO:0007669"/>
    <property type="project" value="InterPro"/>
</dbReference>
<evidence type="ECO:0000313" key="3">
    <source>
        <dbReference type="EMBL" id="TBL80537.1"/>
    </source>
</evidence>
<dbReference type="Gene3D" id="3.10.50.10">
    <property type="match status" value="1"/>
</dbReference>
<dbReference type="OrthoDB" id="9775889at2"/>
<gene>
    <name evidence="3" type="ORF">EYB31_04735</name>
</gene>
<dbReference type="GO" id="GO:0016787">
    <property type="term" value="F:hydrolase activity"/>
    <property type="evidence" value="ECO:0007669"/>
    <property type="project" value="UniProtKB-KW"/>
</dbReference>